<proteinExistence type="predicted"/>
<accession>A0A6A6ZCL2</accession>
<feature type="compositionally biased region" description="Polar residues" evidence="1">
    <location>
        <begin position="213"/>
        <end position="222"/>
    </location>
</feature>
<feature type="compositionally biased region" description="Basic and acidic residues" evidence="1">
    <location>
        <begin position="108"/>
        <end position="118"/>
    </location>
</feature>
<dbReference type="AlphaFoldDB" id="A0A6A6ZCL2"/>
<reference evidence="4" key="2">
    <citation type="submission" date="2020-04" db="EMBL/GenBank/DDBJ databases">
        <authorList>
            <consortium name="NCBI Genome Project"/>
        </authorList>
    </citation>
    <scope>NUCLEOTIDE SEQUENCE</scope>
    <source>
        <strain evidence="4">CBS 304.34</strain>
    </source>
</reference>
<keyword evidence="3" id="KW-1185">Reference proteome</keyword>
<evidence type="ECO:0000256" key="1">
    <source>
        <dbReference type="SAM" id="MobiDB-lite"/>
    </source>
</evidence>
<evidence type="ECO:0000313" key="2">
    <source>
        <dbReference type="EMBL" id="KAF2817937.1"/>
    </source>
</evidence>
<dbReference type="RefSeq" id="XP_033584901.1">
    <property type="nucleotide sequence ID" value="XM_033724830.1"/>
</dbReference>
<reference evidence="4" key="3">
    <citation type="submission" date="2025-04" db="UniProtKB">
        <authorList>
            <consortium name="RefSeq"/>
        </authorList>
    </citation>
    <scope>IDENTIFICATION</scope>
    <source>
        <strain evidence="4">CBS 304.34</strain>
    </source>
</reference>
<dbReference type="Proteomes" id="UP000504636">
    <property type="component" value="Unplaced"/>
</dbReference>
<evidence type="ECO:0000313" key="3">
    <source>
        <dbReference type="Proteomes" id="UP000504636"/>
    </source>
</evidence>
<feature type="region of interest" description="Disordered" evidence="1">
    <location>
        <begin position="189"/>
        <end position="244"/>
    </location>
</feature>
<organism evidence="2">
    <name type="scientific">Mytilinidion resinicola</name>
    <dbReference type="NCBI Taxonomy" id="574789"/>
    <lineage>
        <taxon>Eukaryota</taxon>
        <taxon>Fungi</taxon>
        <taxon>Dikarya</taxon>
        <taxon>Ascomycota</taxon>
        <taxon>Pezizomycotina</taxon>
        <taxon>Dothideomycetes</taxon>
        <taxon>Pleosporomycetidae</taxon>
        <taxon>Mytilinidiales</taxon>
        <taxon>Mytilinidiaceae</taxon>
        <taxon>Mytilinidion</taxon>
    </lineage>
</organism>
<dbReference type="GeneID" id="54465723"/>
<name>A0A6A6ZCL2_9PEZI</name>
<feature type="region of interest" description="Disordered" evidence="1">
    <location>
        <begin position="93"/>
        <end position="121"/>
    </location>
</feature>
<sequence>MAAGATSFKPRTIAKTAASMYTDHRNLRQDQLTALLVAYFSHLADETRPLVDDADEMAAATVFARSPPTSTPFTKARKLSRFDSHHTDWFQGDETADNELYPSSKPHATPETRGRELPYDAPGHHVYPPKVDDRTDKPAAVHTLPGSATAPMINVYVFFLNLEKKHIPSRPLLQLNGLLHPLRLLDRLPPTPIVPHLSHKRENRREGLRPKPQVQNGQSGQYAEQHDALDDEDYLDDVGPRHFD</sequence>
<reference evidence="2 4" key="1">
    <citation type="journal article" date="2020" name="Stud. Mycol.">
        <title>101 Dothideomycetes genomes: a test case for predicting lifestyles and emergence of pathogens.</title>
        <authorList>
            <person name="Haridas S."/>
            <person name="Albert R."/>
            <person name="Binder M."/>
            <person name="Bloem J."/>
            <person name="Labutti K."/>
            <person name="Salamov A."/>
            <person name="Andreopoulos B."/>
            <person name="Baker S."/>
            <person name="Barry K."/>
            <person name="Bills G."/>
            <person name="Bluhm B."/>
            <person name="Cannon C."/>
            <person name="Castanera R."/>
            <person name="Culley D."/>
            <person name="Daum C."/>
            <person name="Ezra D."/>
            <person name="Gonzalez J."/>
            <person name="Henrissat B."/>
            <person name="Kuo A."/>
            <person name="Liang C."/>
            <person name="Lipzen A."/>
            <person name="Lutzoni F."/>
            <person name="Magnuson J."/>
            <person name="Mondo S."/>
            <person name="Nolan M."/>
            <person name="Ohm R."/>
            <person name="Pangilinan J."/>
            <person name="Park H.-J."/>
            <person name="Ramirez L."/>
            <person name="Alfaro M."/>
            <person name="Sun H."/>
            <person name="Tritt A."/>
            <person name="Yoshinaga Y."/>
            <person name="Zwiers L.-H."/>
            <person name="Turgeon B."/>
            <person name="Goodwin S."/>
            <person name="Spatafora J."/>
            <person name="Crous P."/>
            <person name="Grigoriev I."/>
        </authorList>
    </citation>
    <scope>NUCLEOTIDE SEQUENCE</scope>
    <source>
        <strain evidence="2 4">CBS 304.34</strain>
    </source>
</reference>
<dbReference type="EMBL" id="MU003692">
    <property type="protein sequence ID" value="KAF2817937.1"/>
    <property type="molecule type" value="Genomic_DNA"/>
</dbReference>
<protein>
    <submittedName>
        <fullName evidence="2 4">Uncharacterized protein</fullName>
    </submittedName>
</protein>
<evidence type="ECO:0000313" key="4">
    <source>
        <dbReference type="RefSeq" id="XP_033584901.1"/>
    </source>
</evidence>
<gene>
    <name evidence="2 4" type="ORF">BDZ99DRAFT_514157</name>
</gene>